<name>A0A165X2W5_9AGAM</name>
<dbReference type="AlphaFoldDB" id="A0A165X2W5"/>
<dbReference type="Proteomes" id="UP000076532">
    <property type="component" value="Unassembled WGS sequence"/>
</dbReference>
<reference evidence="1 2" key="1">
    <citation type="journal article" date="2016" name="Mol. Biol. Evol.">
        <title>Comparative Genomics of Early-Diverging Mushroom-Forming Fungi Provides Insights into the Origins of Lignocellulose Decay Capabilities.</title>
        <authorList>
            <person name="Nagy L.G."/>
            <person name="Riley R."/>
            <person name="Tritt A."/>
            <person name="Adam C."/>
            <person name="Daum C."/>
            <person name="Floudas D."/>
            <person name="Sun H."/>
            <person name="Yadav J.S."/>
            <person name="Pangilinan J."/>
            <person name="Larsson K.H."/>
            <person name="Matsuura K."/>
            <person name="Barry K."/>
            <person name="Labutti K."/>
            <person name="Kuo R."/>
            <person name="Ohm R.A."/>
            <person name="Bhattacharya S.S."/>
            <person name="Shirouzu T."/>
            <person name="Yoshinaga Y."/>
            <person name="Martin F.M."/>
            <person name="Grigoriev I.V."/>
            <person name="Hibbett D.S."/>
        </authorList>
    </citation>
    <scope>NUCLEOTIDE SEQUENCE [LARGE SCALE GENOMIC DNA]</scope>
    <source>
        <strain evidence="1 2">CBS 109695</strain>
    </source>
</reference>
<dbReference type="OrthoDB" id="3341102at2759"/>
<keyword evidence="2" id="KW-1185">Reference proteome</keyword>
<evidence type="ECO:0000313" key="1">
    <source>
        <dbReference type="EMBL" id="KZP08148.1"/>
    </source>
</evidence>
<proteinExistence type="predicted"/>
<gene>
    <name evidence="1" type="ORF">FIBSPDRAFT_761901</name>
</gene>
<sequence>MSASKIRDILAAKSPKLFGNIARSTINEWIDRTGDRPRWSDAVMLMAEDGNHVKGGRGNYGVLERHPLVVKSIIKSLVRLCAEGAPMTLITMRGIIVATILRMAPEVFETVQHDGSVFRCSDMWLRDWLHHTLHWSERKATRAAHKLPKDWEGQTEKSFFRMAHDIKEHDIPAELQVNTDQSQGVFA</sequence>
<dbReference type="EMBL" id="KV417730">
    <property type="protein sequence ID" value="KZP08148.1"/>
    <property type="molecule type" value="Genomic_DNA"/>
</dbReference>
<evidence type="ECO:0000313" key="2">
    <source>
        <dbReference type="Proteomes" id="UP000076532"/>
    </source>
</evidence>
<organism evidence="1 2">
    <name type="scientific">Athelia psychrophila</name>
    <dbReference type="NCBI Taxonomy" id="1759441"/>
    <lineage>
        <taxon>Eukaryota</taxon>
        <taxon>Fungi</taxon>
        <taxon>Dikarya</taxon>
        <taxon>Basidiomycota</taxon>
        <taxon>Agaricomycotina</taxon>
        <taxon>Agaricomycetes</taxon>
        <taxon>Agaricomycetidae</taxon>
        <taxon>Atheliales</taxon>
        <taxon>Atheliaceae</taxon>
        <taxon>Athelia</taxon>
    </lineage>
</organism>
<protein>
    <submittedName>
        <fullName evidence="1">Uncharacterized protein</fullName>
    </submittedName>
</protein>
<dbReference type="STRING" id="436010.A0A165X2W5"/>
<accession>A0A165X2W5</accession>